<name>A0ACC2EIV2_DIPCM</name>
<gene>
    <name evidence="1" type="ORF">O6H91_02G100400</name>
</gene>
<accession>A0ACC2EIV2</accession>
<keyword evidence="2" id="KW-1185">Reference proteome</keyword>
<comment type="caution">
    <text evidence="1">The sequence shown here is derived from an EMBL/GenBank/DDBJ whole genome shotgun (WGS) entry which is preliminary data.</text>
</comment>
<organism evidence="1 2">
    <name type="scientific">Diphasiastrum complanatum</name>
    <name type="common">Issler's clubmoss</name>
    <name type="synonym">Lycopodium complanatum</name>
    <dbReference type="NCBI Taxonomy" id="34168"/>
    <lineage>
        <taxon>Eukaryota</taxon>
        <taxon>Viridiplantae</taxon>
        <taxon>Streptophyta</taxon>
        <taxon>Embryophyta</taxon>
        <taxon>Tracheophyta</taxon>
        <taxon>Lycopodiopsida</taxon>
        <taxon>Lycopodiales</taxon>
        <taxon>Lycopodiaceae</taxon>
        <taxon>Lycopodioideae</taxon>
        <taxon>Diphasiastrum</taxon>
    </lineage>
</organism>
<dbReference type="EMBL" id="CM055093">
    <property type="protein sequence ID" value="KAJ7566394.1"/>
    <property type="molecule type" value="Genomic_DNA"/>
</dbReference>
<evidence type="ECO:0000313" key="2">
    <source>
        <dbReference type="Proteomes" id="UP001162992"/>
    </source>
</evidence>
<reference evidence="2" key="1">
    <citation type="journal article" date="2024" name="Proc. Natl. Acad. Sci. U.S.A.">
        <title>Extraordinary preservation of gene collinearity over three hundred million years revealed in homosporous lycophytes.</title>
        <authorList>
            <person name="Li C."/>
            <person name="Wickell D."/>
            <person name="Kuo L.Y."/>
            <person name="Chen X."/>
            <person name="Nie B."/>
            <person name="Liao X."/>
            <person name="Peng D."/>
            <person name="Ji J."/>
            <person name="Jenkins J."/>
            <person name="Williams M."/>
            <person name="Shu S."/>
            <person name="Plott C."/>
            <person name="Barry K."/>
            <person name="Rajasekar S."/>
            <person name="Grimwood J."/>
            <person name="Han X."/>
            <person name="Sun S."/>
            <person name="Hou Z."/>
            <person name="He W."/>
            <person name="Dai G."/>
            <person name="Sun C."/>
            <person name="Schmutz J."/>
            <person name="Leebens-Mack J.H."/>
            <person name="Li F.W."/>
            <person name="Wang L."/>
        </authorList>
    </citation>
    <scope>NUCLEOTIDE SEQUENCE [LARGE SCALE GENOMIC DNA]</scope>
    <source>
        <strain evidence="2">cv. PW_Plant_1</strain>
    </source>
</reference>
<proteinExistence type="predicted"/>
<dbReference type="Proteomes" id="UP001162992">
    <property type="component" value="Chromosome 2"/>
</dbReference>
<sequence length="860" mass="93740">MTIELQNETFFTSMQGTIDLRVFPEQLKNEGSRYNGQRIGSLLSPTTADESSIQASLTVGIPTPSISTSAYGSPSDSSSNYSADSWNLSQEKLPRLFSENGIPQEPNQAIDESHTPQNLVHQLYHINSGTIHPQEKGKLLESDDESSSSHGSASKFGSDKEQFIEQLPQVLVATGAADMAEVRSDQELVRSDSQHTVSKYTQKISFSANGMDYSPCNPNTSFGSDKAIYSLFKPDHVKQLEENSAKNLHTSPERVSKDLENATKALIDKPVKQCWETSFGKLDKKCEQPSGATENGHVEKKSAKTSPNKPLRSSPSKLTKPNASGSAGKTEAVQKFTITDTEGKESQNHPSTSPDKPVKGSAEKVTKQKQYPPLNKQFDSNGSSHDSKAAGSPNSANMTDTIYVRQNLGSLSISPSLFKLAKFYKAPADDPSKALQYALQSVIFFEKNSDKYRSLELVMSLHVLAAIHCRLGQYEEAIVVLERSLALSNSTSQSEHALASFSGYMQLGDTFALLGRHESSVDAYHAALKLQKQALGELDPRVGDTCRYLAEAHLQAMQFQEAEIVCQHLLNIHSMSSYPGSVEEAADRRLMALICSGKGDHENALEYLVLASMALISDGQDLEAASVQASIGDTHVSLERFDDAVFAYQKSLTVFKSVKGEDHASVASVYVSLANLYMKTGRHREAKIYCENALRIYSKLDAADVIASGLTEIATIYEAMNDPGQALHLLQNALDMVKCSPGQQIAMAGIEAQMGVLHYLQGKPTEAYLALKDAVFLLKSASQKRASFMGILLNQMGLACVELNQIVDAAEVFEEAKDILQETCGPDHPDTLAVCSNLAGTYHALGRLDKEDDFAMSIQK</sequence>
<protein>
    <submittedName>
        <fullName evidence="1">Uncharacterized protein</fullName>
    </submittedName>
</protein>
<evidence type="ECO:0000313" key="1">
    <source>
        <dbReference type="EMBL" id="KAJ7566394.1"/>
    </source>
</evidence>